<name>A0A1G2KHB1_9BACT</name>
<organism evidence="2 3">
    <name type="scientific">Candidatus Sungbacteria bacterium RIFCSPHIGHO2_02_FULL_47_11</name>
    <dbReference type="NCBI Taxonomy" id="1802270"/>
    <lineage>
        <taxon>Bacteria</taxon>
        <taxon>Candidatus Sungiibacteriota</taxon>
    </lineage>
</organism>
<dbReference type="STRING" id="1802270.A3C07_00650"/>
<dbReference type="AlphaFoldDB" id="A0A1G2KHB1"/>
<evidence type="ECO:0000313" key="2">
    <source>
        <dbReference type="EMBL" id="OGZ98827.1"/>
    </source>
</evidence>
<gene>
    <name evidence="2" type="ORF">A3C07_00650</name>
</gene>
<reference evidence="2 3" key="1">
    <citation type="journal article" date="2016" name="Nat. Commun.">
        <title>Thousands of microbial genomes shed light on interconnected biogeochemical processes in an aquifer system.</title>
        <authorList>
            <person name="Anantharaman K."/>
            <person name="Brown C.T."/>
            <person name="Hug L.A."/>
            <person name="Sharon I."/>
            <person name="Castelle C.J."/>
            <person name="Probst A.J."/>
            <person name="Thomas B.C."/>
            <person name="Singh A."/>
            <person name="Wilkins M.J."/>
            <person name="Karaoz U."/>
            <person name="Brodie E.L."/>
            <person name="Williams K.H."/>
            <person name="Hubbard S.S."/>
            <person name="Banfield J.F."/>
        </authorList>
    </citation>
    <scope>NUCLEOTIDE SEQUENCE [LARGE SCALE GENOMIC DNA]</scope>
</reference>
<protein>
    <submittedName>
        <fullName evidence="2">Uncharacterized protein</fullName>
    </submittedName>
</protein>
<dbReference type="EMBL" id="MHQI01000055">
    <property type="protein sequence ID" value="OGZ98827.1"/>
    <property type="molecule type" value="Genomic_DNA"/>
</dbReference>
<feature type="compositionally biased region" description="Polar residues" evidence="1">
    <location>
        <begin position="149"/>
        <end position="163"/>
    </location>
</feature>
<evidence type="ECO:0000313" key="3">
    <source>
        <dbReference type="Proteomes" id="UP000179023"/>
    </source>
</evidence>
<accession>A0A1G2KHB1</accession>
<comment type="caution">
    <text evidence="2">The sequence shown here is derived from an EMBL/GenBank/DDBJ whole genome shotgun (WGS) entry which is preliminary data.</text>
</comment>
<sequence length="250" mass="27561">MKRIAVFFLAALFLFPVALFAGGQVYRDRHGHLSFSRPHHRPQYSRNYYGYPASVHAEAGFYYEPYYGPQYYSRRETAVVGVCGLGDLLTLGLLDACGRKAAVAATEKVALEQIRAGVVTGTMGKEGTVLYESPNGPTSLRASRDPRFSASNTVVTDSTSASGTSRLPAVDVQELRSVRAYITDATELEALDRAIYEIADPVIPTYSPQLLRRDAEILRRALRRLESGDAPYRTVRALADAIKYLDRASS</sequence>
<feature type="region of interest" description="Disordered" evidence="1">
    <location>
        <begin position="129"/>
        <end position="163"/>
    </location>
</feature>
<dbReference type="Proteomes" id="UP000179023">
    <property type="component" value="Unassembled WGS sequence"/>
</dbReference>
<proteinExistence type="predicted"/>
<evidence type="ECO:0000256" key="1">
    <source>
        <dbReference type="SAM" id="MobiDB-lite"/>
    </source>
</evidence>